<accession>A0A9X0QHF4</accession>
<name>A0A9X0QHF4_9BACT</name>
<organism evidence="1 2">
    <name type="scientific">Tunturiibacter gelidiferens</name>
    <dbReference type="NCBI Taxonomy" id="3069689"/>
    <lineage>
        <taxon>Bacteria</taxon>
        <taxon>Pseudomonadati</taxon>
        <taxon>Acidobacteriota</taxon>
        <taxon>Terriglobia</taxon>
        <taxon>Terriglobales</taxon>
        <taxon>Acidobacteriaceae</taxon>
        <taxon>Tunturiibacter</taxon>
    </lineage>
</organism>
<dbReference type="Proteomes" id="UP000535182">
    <property type="component" value="Unassembled WGS sequence"/>
</dbReference>
<reference evidence="1 2" key="1">
    <citation type="submission" date="2020-08" db="EMBL/GenBank/DDBJ databases">
        <title>Genomic Encyclopedia of Type Strains, Phase IV (KMG-V): Genome sequencing to study the core and pangenomes of soil and plant-associated prokaryotes.</title>
        <authorList>
            <person name="Whitman W."/>
        </authorList>
    </citation>
    <scope>NUCLEOTIDE SEQUENCE [LARGE SCALE GENOMIC DNA]</scope>
    <source>
        <strain evidence="1 2">X5P2</strain>
    </source>
</reference>
<sequence length="113" mass="13019">MTDQSRRRALVFGKTVDFQSRNIHISTVRWHSRFKEEYASGRDVKIAVHAWLQCGKTFFAGEISDGTWLEDLNISAPLRKQSEIGSLERRKGTRAFVRTVRCPTKCMKFASKP</sequence>
<comment type="caution">
    <text evidence="1">The sequence shown here is derived from an EMBL/GenBank/DDBJ whole genome shotgun (WGS) entry which is preliminary data.</text>
</comment>
<evidence type="ECO:0000313" key="2">
    <source>
        <dbReference type="Proteomes" id="UP000535182"/>
    </source>
</evidence>
<evidence type="ECO:0000313" key="1">
    <source>
        <dbReference type="EMBL" id="MBB5330410.1"/>
    </source>
</evidence>
<gene>
    <name evidence="1" type="ORF">HDF14_004045</name>
</gene>
<proteinExistence type="predicted"/>
<protein>
    <submittedName>
        <fullName evidence="1">Uncharacterized protein</fullName>
    </submittedName>
</protein>
<dbReference type="EMBL" id="JACHEB010000010">
    <property type="protein sequence ID" value="MBB5330410.1"/>
    <property type="molecule type" value="Genomic_DNA"/>
</dbReference>
<dbReference type="AlphaFoldDB" id="A0A9X0QHF4"/>
<keyword evidence="2" id="KW-1185">Reference proteome</keyword>